<proteinExistence type="predicted"/>
<dbReference type="AlphaFoldDB" id="X0VN61"/>
<protein>
    <submittedName>
        <fullName evidence="1">Uncharacterized protein</fullName>
    </submittedName>
</protein>
<feature type="non-terminal residue" evidence="1">
    <location>
        <position position="74"/>
    </location>
</feature>
<accession>X0VN61</accession>
<sequence>MPTYSQYSYDVNQLQKFANQVKEVLISYLAQEGVIDDPQKAKETYAIIISEKGWLGTQISKLVGHKDEGAMISV</sequence>
<evidence type="ECO:0000313" key="1">
    <source>
        <dbReference type="EMBL" id="GAG01961.1"/>
    </source>
</evidence>
<name>X0VN61_9ZZZZ</name>
<reference evidence="1" key="1">
    <citation type="journal article" date="2014" name="Front. Microbiol.">
        <title>High frequency of phylogenetically diverse reductive dehalogenase-homologous genes in deep subseafloor sedimentary metagenomes.</title>
        <authorList>
            <person name="Kawai M."/>
            <person name="Futagami T."/>
            <person name="Toyoda A."/>
            <person name="Takaki Y."/>
            <person name="Nishi S."/>
            <person name="Hori S."/>
            <person name="Arai W."/>
            <person name="Tsubouchi T."/>
            <person name="Morono Y."/>
            <person name="Uchiyama I."/>
            <person name="Ito T."/>
            <person name="Fujiyama A."/>
            <person name="Inagaki F."/>
            <person name="Takami H."/>
        </authorList>
    </citation>
    <scope>NUCLEOTIDE SEQUENCE</scope>
    <source>
        <strain evidence="1">Expedition CK06-06</strain>
    </source>
</reference>
<organism evidence="1">
    <name type="scientific">marine sediment metagenome</name>
    <dbReference type="NCBI Taxonomy" id="412755"/>
    <lineage>
        <taxon>unclassified sequences</taxon>
        <taxon>metagenomes</taxon>
        <taxon>ecological metagenomes</taxon>
    </lineage>
</organism>
<comment type="caution">
    <text evidence="1">The sequence shown here is derived from an EMBL/GenBank/DDBJ whole genome shotgun (WGS) entry which is preliminary data.</text>
</comment>
<dbReference type="EMBL" id="BARS01025244">
    <property type="protein sequence ID" value="GAG01961.1"/>
    <property type="molecule type" value="Genomic_DNA"/>
</dbReference>
<gene>
    <name evidence="1" type="ORF">S01H1_39925</name>
</gene>